<dbReference type="GO" id="GO:0003677">
    <property type="term" value="F:DNA binding"/>
    <property type="evidence" value="ECO:0007669"/>
    <property type="project" value="UniProtKB-KW"/>
</dbReference>
<dbReference type="InterPro" id="IPR036390">
    <property type="entry name" value="WH_DNA-bd_sf"/>
</dbReference>
<sequence length="124" mass="14470">MAQQISESELVLMKIIWKNGGAALYSLIMEELEKDKNEWKNNTVLTLLSRLGEKKFLKVKKIGRKNEYVATVTEAEYQTMQTHSFLDKVYGGNVKNLVSTLLRQDILSADELKEIERFWREENE</sequence>
<proteinExistence type="inferred from homology"/>
<gene>
    <name evidence="5" type="primary">blaI_4</name>
    <name evidence="5" type="ORF">AMURIS_02832</name>
</gene>
<protein>
    <submittedName>
        <fullName evidence="5">Penicillinase repressor</fullName>
    </submittedName>
</protein>
<dbReference type="PIRSF" id="PIRSF019455">
    <property type="entry name" value="CopR_AtkY"/>
    <property type="match status" value="1"/>
</dbReference>
<evidence type="ECO:0000256" key="4">
    <source>
        <dbReference type="ARBA" id="ARBA00023163"/>
    </source>
</evidence>
<dbReference type="InterPro" id="IPR036388">
    <property type="entry name" value="WH-like_DNA-bd_sf"/>
</dbReference>
<evidence type="ECO:0000313" key="6">
    <source>
        <dbReference type="Proteomes" id="UP000236311"/>
    </source>
</evidence>
<dbReference type="Pfam" id="PF03965">
    <property type="entry name" value="Penicillinase_R"/>
    <property type="match status" value="1"/>
</dbReference>
<keyword evidence="6" id="KW-1185">Reference proteome</keyword>
<dbReference type="Proteomes" id="UP000236311">
    <property type="component" value="Unassembled WGS sequence"/>
</dbReference>
<name>A0A2K4ZI01_9FIRM</name>
<dbReference type="SUPFAM" id="SSF46785">
    <property type="entry name" value="Winged helix' DNA-binding domain"/>
    <property type="match status" value="1"/>
</dbReference>
<dbReference type="OrthoDB" id="9795583at2"/>
<evidence type="ECO:0000256" key="1">
    <source>
        <dbReference type="ARBA" id="ARBA00011046"/>
    </source>
</evidence>
<dbReference type="AlphaFoldDB" id="A0A2K4ZI01"/>
<keyword evidence="4" id="KW-0804">Transcription</keyword>
<keyword evidence="3" id="KW-0238">DNA-binding</keyword>
<dbReference type="Gene3D" id="1.10.10.10">
    <property type="entry name" value="Winged helix-like DNA-binding domain superfamily/Winged helix DNA-binding domain"/>
    <property type="match status" value="1"/>
</dbReference>
<evidence type="ECO:0000256" key="2">
    <source>
        <dbReference type="ARBA" id="ARBA00023015"/>
    </source>
</evidence>
<evidence type="ECO:0000256" key="3">
    <source>
        <dbReference type="ARBA" id="ARBA00023125"/>
    </source>
</evidence>
<dbReference type="GO" id="GO:0045892">
    <property type="term" value="P:negative regulation of DNA-templated transcription"/>
    <property type="evidence" value="ECO:0007669"/>
    <property type="project" value="InterPro"/>
</dbReference>
<accession>A0A2K4ZI01</accession>
<dbReference type="EMBL" id="OFSM01000014">
    <property type="protein sequence ID" value="SOY30109.1"/>
    <property type="molecule type" value="Genomic_DNA"/>
</dbReference>
<dbReference type="Gene3D" id="1.10.4040.10">
    <property type="entry name" value="Penicillinase repressor domain"/>
    <property type="match status" value="1"/>
</dbReference>
<organism evidence="5 6">
    <name type="scientific">Acetatifactor muris</name>
    <dbReference type="NCBI Taxonomy" id="879566"/>
    <lineage>
        <taxon>Bacteria</taxon>
        <taxon>Bacillati</taxon>
        <taxon>Bacillota</taxon>
        <taxon>Clostridia</taxon>
        <taxon>Lachnospirales</taxon>
        <taxon>Lachnospiraceae</taxon>
        <taxon>Acetatifactor</taxon>
    </lineage>
</organism>
<reference evidence="5 6" key="1">
    <citation type="submission" date="2018-01" db="EMBL/GenBank/DDBJ databases">
        <authorList>
            <person name="Gaut B.S."/>
            <person name="Morton B.R."/>
            <person name="Clegg M.T."/>
            <person name="Duvall M.R."/>
        </authorList>
    </citation>
    <scope>NUCLEOTIDE SEQUENCE [LARGE SCALE GENOMIC DNA]</scope>
    <source>
        <strain evidence="5">GP69</strain>
    </source>
</reference>
<keyword evidence="2" id="KW-0805">Transcription regulation</keyword>
<evidence type="ECO:0000313" key="5">
    <source>
        <dbReference type="EMBL" id="SOY30109.1"/>
    </source>
</evidence>
<dbReference type="InterPro" id="IPR005650">
    <property type="entry name" value="BlaI_family"/>
</dbReference>
<dbReference type="RefSeq" id="WP_103240178.1">
    <property type="nucleotide sequence ID" value="NZ_JANJZD010000013.1"/>
</dbReference>
<comment type="similarity">
    <text evidence="1">Belongs to the BlaI transcriptional regulatory family.</text>
</comment>